<proteinExistence type="predicted"/>
<keyword evidence="7" id="KW-1185">Reference proteome</keyword>
<feature type="transmembrane region" description="Helical" evidence="4">
    <location>
        <begin position="132"/>
        <end position="151"/>
    </location>
</feature>
<dbReference type="AlphaFoldDB" id="A0AAE1JHB2"/>
<dbReference type="PANTHER" id="PTHR46214:SF36">
    <property type="entry name" value="RING-CH-TYPE DOMAIN-CONTAINING PROTEIN"/>
    <property type="match status" value="1"/>
</dbReference>
<keyword evidence="2" id="KW-0863">Zinc-finger</keyword>
<dbReference type="Pfam" id="PF12906">
    <property type="entry name" value="RINGv"/>
    <property type="match status" value="1"/>
</dbReference>
<dbReference type="Proteomes" id="UP001293593">
    <property type="component" value="Unassembled WGS sequence"/>
</dbReference>
<keyword evidence="4" id="KW-1133">Transmembrane helix</keyword>
<evidence type="ECO:0000313" key="6">
    <source>
        <dbReference type="EMBL" id="KAK4268682.1"/>
    </source>
</evidence>
<evidence type="ECO:0000256" key="1">
    <source>
        <dbReference type="ARBA" id="ARBA00022723"/>
    </source>
</evidence>
<evidence type="ECO:0000259" key="5">
    <source>
        <dbReference type="PROSITE" id="PS51292"/>
    </source>
</evidence>
<feature type="domain" description="RING-CH-type" evidence="5">
    <location>
        <begin position="29"/>
        <end position="95"/>
    </location>
</feature>
<dbReference type="PANTHER" id="PTHR46214">
    <property type="entry name" value="ZINC FINGER, RING-CH-TYPE"/>
    <property type="match status" value="1"/>
</dbReference>
<comment type="caution">
    <text evidence="6">The sequence shown here is derived from an EMBL/GenBank/DDBJ whole genome shotgun (WGS) entry which is preliminary data.</text>
</comment>
<evidence type="ECO:0000313" key="7">
    <source>
        <dbReference type="Proteomes" id="UP001293593"/>
    </source>
</evidence>
<keyword evidence="4" id="KW-0472">Membrane</keyword>
<dbReference type="Gene3D" id="3.30.40.10">
    <property type="entry name" value="Zinc/RING finger domain, C3HC4 (zinc finger)"/>
    <property type="match status" value="1"/>
</dbReference>
<dbReference type="EMBL" id="JAWXYG010000007">
    <property type="protein sequence ID" value="KAK4268682.1"/>
    <property type="molecule type" value="Genomic_DNA"/>
</dbReference>
<dbReference type="InterPro" id="IPR011016">
    <property type="entry name" value="Znf_RING-CH"/>
</dbReference>
<evidence type="ECO:0000256" key="2">
    <source>
        <dbReference type="ARBA" id="ARBA00022771"/>
    </source>
</evidence>
<protein>
    <recommendedName>
        <fullName evidence="5">RING-CH-type domain-containing protein</fullName>
    </recommendedName>
</protein>
<keyword evidence="4" id="KW-0812">Transmembrane</keyword>
<evidence type="ECO:0000256" key="3">
    <source>
        <dbReference type="ARBA" id="ARBA00022833"/>
    </source>
</evidence>
<dbReference type="SMART" id="SM00744">
    <property type="entry name" value="RINGv"/>
    <property type="match status" value="1"/>
</dbReference>
<keyword evidence="1" id="KW-0479">Metal-binding</keyword>
<accession>A0AAE1JHB2</accession>
<dbReference type="InterPro" id="IPR013083">
    <property type="entry name" value="Znf_RING/FYVE/PHD"/>
</dbReference>
<sequence>MLPIIRIRHADLEQGRHGCDMIGEARISLSKARDRECRICHMGLESDRHVSGVPIELGCSCKHDLAAAHKLCAEKWFRSQGNRTCEICHSVARNVFATNEETTENLRDRNNVIIVSTTQPESPRSFCLDRSFLKFCMFIIFISAFIAFMFFRY</sequence>
<keyword evidence="3" id="KW-0862">Zinc</keyword>
<dbReference type="GO" id="GO:0008270">
    <property type="term" value="F:zinc ion binding"/>
    <property type="evidence" value="ECO:0007669"/>
    <property type="project" value="UniProtKB-KW"/>
</dbReference>
<reference evidence="6" key="1">
    <citation type="submission" date="2023-10" db="EMBL/GenBank/DDBJ databases">
        <title>Chromosome-level genome of the transformable northern wattle, Acacia crassicarpa.</title>
        <authorList>
            <person name="Massaro I."/>
            <person name="Sinha N.R."/>
            <person name="Poethig S."/>
            <person name="Leichty A.R."/>
        </authorList>
    </citation>
    <scope>NUCLEOTIDE SEQUENCE</scope>
    <source>
        <strain evidence="6">Acra3RX</strain>
        <tissue evidence="6">Leaf</tissue>
    </source>
</reference>
<evidence type="ECO:0000256" key="4">
    <source>
        <dbReference type="SAM" id="Phobius"/>
    </source>
</evidence>
<dbReference type="SUPFAM" id="SSF57850">
    <property type="entry name" value="RING/U-box"/>
    <property type="match status" value="1"/>
</dbReference>
<organism evidence="6 7">
    <name type="scientific">Acacia crassicarpa</name>
    <name type="common">northern wattle</name>
    <dbReference type="NCBI Taxonomy" id="499986"/>
    <lineage>
        <taxon>Eukaryota</taxon>
        <taxon>Viridiplantae</taxon>
        <taxon>Streptophyta</taxon>
        <taxon>Embryophyta</taxon>
        <taxon>Tracheophyta</taxon>
        <taxon>Spermatophyta</taxon>
        <taxon>Magnoliopsida</taxon>
        <taxon>eudicotyledons</taxon>
        <taxon>Gunneridae</taxon>
        <taxon>Pentapetalae</taxon>
        <taxon>rosids</taxon>
        <taxon>fabids</taxon>
        <taxon>Fabales</taxon>
        <taxon>Fabaceae</taxon>
        <taxon>Caesalpinioideae</taxon>
        <taxon>mimosoid clade</taxon>
        <taxon>Acacieae</taxon>
        <taxon>Acacia</taxon>
    </lineage>
</organism>
<name>A0AAE1JHB2_9FABA</name>
<dbReference type="PROSITE" id="PS51292">
    <property type="entry name" value="ZF_RING_CH"/>
    <property type="match status" value="1"/>
</dbReference>
<gene>
    <name evidence="6" type="ORF">QN277_025298</name>
</gene>